<dbReference type="AlphaFoldDB" id="A0A6J4JG13"/>
<dbReference type="PANTHER" id="PTHR13696">
    <property type="entry name" value="P-LOOP CONTAINING NUCLEOSIDE TRIPHOSPHATE HYDROLASE"/>
    <property type="match status" value="1"/>
</dbReference>
<dbReference type="SUPFAM" id="SSF52540">
    <property type="entry name" value="P-loop containing nucleoside triphosphate hydrolases"/>
    <property type="match status" value="1"/>
</dbReference>
<gene>
    <name evidence="3" type="ORF">AVDCRST_MAG93-3041</name>
</gene>
<accession>A0A6J4JG13</accession>
<organism evidence="3">
    <name type="scientific">uncultured Chloroflexia bacterium</name>
    <dbReference type="NCBI Taxonomy" id="1672391"/>
    <lineage>
        <taxon>Bacteria</taxon>
        <taxon>Bacillati</taxon>
        <taxon>Chloroflexota</taxon>
        <taxon>Chloroflexia</taxon>
        <taxon>environmental samples</taxon>
    </lineage>
</organism>
<dbReference type="FunFam" id="3.40.50.300:FF:000285">
    <property type="entry name" value="Sporulation initiation inhibitor Soj"/>
    <property type="match status" value="1"/>
</dbReference>
<dbReference type="Pfam" id="PF13614">
    <property type="entry name" value="AAA_31"/>
    <property type="match status" value="1"/>
</dbReference>
<feature type="domain" description="AAA" evidence="2">
    <location>
        <begin position="3"/>
        <end position="178"/>
    </location>
</feature>
<dbReference type="PIRSF" id="PIRSF009320">
    <property type="entry name" value="Nuc_binding_HP_1000"/>
    <property type="match status" value="1"/>
</dbReference>
<dbReference type="CDD" id="cd02042">
    <property type="entry name" value="ParAB_family"/>
    <property type="match status" value="1"/>
</dbReference>
<dbReference type="InterPro" id="IPR050678">
    <property type="entry name" value="DNA_Partitioning_ATPase"/>
</dbReference>
<evidence type="ECO:0000259" key="2">
    <source>
        <dbReference type="Pfam" id="PF13614"/>
    </source>
</evidence>
<dbReference type="InterPro" id="IPR025669">
    <property type="entry name" value="AAA_dom"/>
</dbReference>
<dbReference type="InterPro" id="IPR027417">
    <property type="entry name" value="P-loop_NTPase"/>
</dbReference>
<proteinExistence type="inferred from homology"/>
<sequence length="253" mass="27662">MAQVIAVANQKGGVAKTTTVVHVGVAVAQLGKRVLLVDLDPQGHLAEGFGIVSDQLEAEISDVLEGSKRISEVIIPNIRPNLDLAPSNIRLSDMELTLVNLRFREYKLKRALEPILPRYDYVLLDCPPSLGLLTVNALIAAGQVLIPMASEYYSMLGVSLLIKTIDTIKREANPDLAILGIIHTHHKRTIHAREVVARTKAELAREIRVFDQPVNDSTRFAEAAGQGTTVFDIAPDIEGAHAYRQIAKEIVRG</sequence>
<dbReference type="PANTHER" id="PTHR13696:SF99">
    <property type="entry name" value="COBYRINIC ACID AC-DIAMIDE SYNTHASE"/>
    <property type="match status" value="1"/>
</dbReference>
<dbReference type="EMBL" id="CADCTR010001043">
    <property type="protein sequence ID" value="CAA9278714.1"/>
    <property type="molecule type" value="Genomic_DNA"/>
</dbReference>
<protein>
    <submittedName>
        <fullName evidence="3">Chromosome (Plasmid) partitioning protein ParA</fullName>
    </submittedName>
</protein>
<dbReference type="Gene3D" id="3.40.50.300">
    <property type="entry name" value="P-loop containing nucleotide triphosphate hydrolases"/>
    <property type="match status" value="1"/>
</dbReference>
<evidence type="ECO:0000313" key="3">
    <source>
        <dbReference type="EMBL" id="CAA9278714.1"/>
    </source>
</evidence>
<evidence type="ECO:0000256" key="1">
    <source>
        <dbReference type="ARBA" id="ARBA00006976"/>
    </source>
</evidence>
<comment type="similarity">
    <text evidence="1">Belongs to the ParA family.</text>
</comment>
<name>A0A6J4JG13_9CHLR</name>
<reference evidence="3" key="1">
    <citation type="submission" date="2020-02" db="EMBL/GenBank/DDBJ databases">
        <authorList>
            <person name="Meier V. D."/>
        </authorList>
    </citation>
    <scope>NUCLEOTIDE SEQUENCE</scope>
    <source>
        <strain evidence="3">AVDCRST_MAG93</strain>
    </source>
</reference>